<feature type="non-terminal residue" evidence="1">
    <location>
        <position position="76"/>
    </location>
</feature>
<dbReference type="EMBL" id="JBBAYM010000981">
    <property type="protein sequence ID" value="MEI5617702.1"/>
    <property type="molecule type" value="Genomic_DNA"/>
</dbReference>
<feature type="non-terminal residue" evidence="1">
    <location>
        <position position="1"/>
    </location>
</feature>
<gene>
    <name evidence="1" type="ORF">WB403_52320</name>
</gene>
<keyword evidence="1" id="KW-0723">Serine/threonine-protein kinase</keyword>
<proteinExistence type="predicted"/>
<evidence type="ECO:0000313" key="1">
    <source>
        <dbReference type="EMBL" id="MEI5617702.1"/>
    </source>
</evidence>
<keyword evidence="2" id="KW-1185">Reference proteome</keyword>
<keyword evidence="1" id="KW-0808">Transferase</keyword>
<protein>
    <submittedName>
        <fullName evidence="1">Serine/threonine protein kinase</fullName>
    </submittedName>
</protein>
<dbReference type="GO" id="GO:0004674">
    <property type="term" value="F:protein serine/threonine kinase activity"/>
    <property type="evidence" value="ECO:0007669"/>
    <property type="project" value="UniProtKB-KW"/>
</dbReference>
<organism evidence="1 2">
    <name type="scientific">Streptomyces brasiliscabiei</name>
    <dbReference type="NCBI Taxonomy" id="2736302"/>
    <lineage>
        <taxon>Bacteria</taxon>
        <taxon>Bacillati</taxon>
        <taxon>Actinomycetota</taxon>
        <taxon>Actinomycetes</taxon>
        <taxon>Kitasatosporales</taxon>
        <taxon>Streptomycetaceae</taxon>
        <taxon>Streptomyces</taxon>
    </lineage>
</organism>
<reference evidence="1 2" key="1">
    <citation type="submission" date="2024-03" db="EMBL/GenBank/DDBJ databases">
        <title>First Report of Pectobacterium brasiliscabiei causing potato scab in china.</title>
        <authorList>
            <person name="Handique U."/>
        </authorList>
    </citation>
    <scope>NUCLEOTIDE SEQUENCE [LARGE SCALE GENOMIC DNA]</scope>
    <source>
        <strain evidence="1 2">ZRIMU1503</strain>
    </source>
</reference>
<comment type="caution">
    <text evidence="1">The sequence shown here is derived from an EMBL/GenBank/DDBJ whole genome shotgun (WGS) entry which is preliminary data.</text>
</comment>
<dbReference type="Proteomes" id="UP001365781">
    <property type="component" value="Unassembled WGS sequence"/>
</dbReference>
<name>A0ABU8GWZ2_9ACTN</name>
<sequence length="76" mass="7755">AAGLEILALDRGPGIANLQASLRDGVSTAGSCGTGLGALARLSNVFDAYAPLGRGSAMRMEIWSRPPRASTEIQLG</sequence>
<keyword evidence="1" id="KW-0418">Kinase</keyword>
<accession>A0ABU8GWZ2</accession>
<evidence type="ECO:0000313" key="2">
    <source>
        <dbReference type="Proteomes" id="UP001365781"/>
    </source>
</evidence>